<feature type="transmembrane region" description="Helical" evidence="14">
    <location>
        <begin position="137"/>
        <end position="161"/>
    </location>
</feature>
<keyword evidence="17" id="KW-1185">Reference proteome</keyword>
<evidence type="ECO:0000259" key="15">
    <source>
        <dbReference type="Pfam" id="PF09924"/>
    </source>
</evidence>
<reference evidence="16 17" key="1">
    <citation type="journal article" date="2012" name="J. Bacteriol.">
        <title>Complete Genome Sequence of the Beer Spoilage Organism Pediococcus claussenii ATCC BAA-344T.</title>
        <authorList>
            <person name="Pittet V."/>
            <person name="Abegunde T."/>
            <person name="Marfleet T."/>
            <person name="Haakensen M."/>
            <person name="Morrow K."/>
            <person name="Jayaprakash T."/>
            <person name="Schroeder K."/>
            <person name="Trost B."/>
            <person name="Byrns S."/>
            <person name="Bergsveinson J."/>
            <person name="Kusalik A."/>
            <person name="Ziola B."/>
        </authorList>
    </citation>
    <scope>NUCLEOTIDE SEQUENCE [LARGE SCALE GENOMIC DNA]</scope>
    <source>
        <strain evidence="16 17">ATCC BAA-344</strain>
    </source>
</reference>
<dbReference type="Pfam" id="PF09924">
    <property type="entry name" value="LPG_synthase_C"/>
    <property type="match status" value="1"/>
</dbReference>
<feature type="transmembrane region" description="Helical" evidence="14">
    <location>
        <begin position="234"/>
        <end position="258"/>
    </location>
</feature>
<dbReference type="STRING" id="701521.PECL_485"/>
<evidence type="ECO:0000256" key="10">
    <source>
        <dbReference type="ARBA" id="ARBA00023136"/>
    </source>
</evidence>
<evidence type="ECO:0000256" key="8">
    <source>
        <dbReference type="ARBA" id="ARBA00022989"/>
    </source>
</evidence>
<evidence type="ECO:0000313" key="17">
    <source>
        <dbReference type="Proteomes" id="UP000005444"/>
    </source>
</evidence>
<dbReference type="RefSeq" id="WP_014214985.1">
    <property type="nucleotide sequence ID" value="NC_016605.1"/>
</dbReference>
<feature type="transmembrane region" description="Helical" evidence="14">
    <location>
        <begin position="97"/>
        <end position="117"/>
    </location>
</feature>
<feature type="transmembrane region" description="Helical" evidence="14">
    <location>
        <begin position="487"/>
        <end position="506"/>
    </location>
</feature>
<dbReference type="InterPro" id="IPR016181">
    <property type="entry name" value="Acyl_CoA_acyltransferase"/>
</dbReference>
<dbReference type="PANTHER" id="PTHR34697">
    <property type="entry name" value="PHOSPHATIDYLGLYCEROL LYSYLTRANSFERASE"/>
    <property type="match status" value="1"/>
</dbReference>
<dbReference type="eggNOG" id="COG2898">
    <property type="taxonomic scope" value="Bacteria"/>
</dbReference>
<feature type="transmembrane region" description="Helical" evidence="14">
    <location>
        <begin position="168"/>
        <end position="185"/>
    </location>
</feature>
<dbReference type="GO" id="GO:0005886">
    <property type="term" value="C:plasma membrane"/>
    <property type="evidence" value="ECO:0007669"/>
    <property type="project" value="UniProtKB-SubCell"/>
</dbReference>
<evidence type="ECO:0000256" key="5">
    <source>
        <dbReference type="ARBA" id="ARBA00022475"/>
    </source>
</evidence>
<evidence type="ECO:0000256" key="3">
    <source>
        <dbReference type="ARBA" id="ARBA00012014"/>
    </source>
</evidence>
<feature type="transmembrane region" description="Helical" evidence="14">
    <location>
        <begin position="359"/>
        <end position="381"/>
    </location>
</feature>
<accession>G8PBN8</accession>
<dbReference type="NCBIfam" id="NF033480">
    <property type="entry name" value="bifunc_MprF"/>
    <property type="match status" value="1"/>
</dbReference>
<keyword evidence="5" id="KW-1003">Cell membrane</keyword>
<feature type="transmembrane region" description="Helical" evidence="14">
    <location>
        <begin position="205"/>
        <end position="227"/>
    </location>
</feature>
<evidence type="ECO:0000256" key="11">
    <source>
        <dbReference type="ARBA" id="ARBA00023251"/>
    </source>
</evidence>
<dbReference type="PATRIC" id="fig|701521.8.peg.461"/>
<gene>
    <name evidence="14" type="primary">mprF</name>
    <name evidence="16" type="ordered locus">PECL_485</name>
</gene>
<evidence type="ECO:0000256" key="4">
    <source>
        <dbReference type="ARBA" id="ARBA00021546"/>
    </source>
</evidence>
<dbReference type="HOGENOM" id="CLU_008255_7_1_9"/>
<sequence>MKKIWGKIISFFEKHLTIIKLLFVFSVLTFVLREITKIAHDVSGQQVADAFASQTPIKLITMFVLGFVAVLPMLNYDAVVVKLLGEKYSPSYIFRSGWIVNTFTNIAGFGGVLGASLRVNFYGKKDAKKIVAAISKVALFLVSGLSMLSIISLVLIYFLGIGTEFQNYWIWLFGGALYFVAVWLFTRVNNSSFFDDLTWKIEGRLILGSTFEWLGCVALFILIGFLMNLPIHNFLSIVPLFVVASIVGEVSLVPGGLGTFDVFMILGLSQLGVNQGDAVVWILFYRLFYYIFPFMLGVGFFAHDLGHRINVVMNRLPSQALHRFAQIFTTGFLYFAGIMSLLLSTVPNAVWENRVFVKLYPYTFIFVHQQTNIIVAFMLIGFASGIAVRNKRAYWPTVILLGVAIVNTLVQFFSIKLAVFMLVVLFFLVMTRKDLDRERMTLSWGIISLNSAIFIATFVLYAVIGYINQPHHLRKIPDPLLFPSERLWFAGFIGLLVAALVLYVIFRYLSGGNTKFSSLGFEPDRIQSLIERFGGNKTSHLVYLRDKQTYFYQVDGQDEVLFAYRKNANRLVIMGEPIGNFEKFEDAISQLRDDADREGYSLVFYEIGEKLTMLLHEIGFDFIKTGEEGRVELSSFTTVGTKRKGERATLNKMDREGFQFEIIQPPFSGQDFSELKAVSEEWLNGHVEKGFSLGFFDEYYLNQAPIAVIRDKENHIVAFANIMPEDGKRSTSIDLMRYSKEAPSGVMDALFIRLFENGREQGFKYFDMGMAPLSNVGISKYSFLYERAAHFIYEYGYRFYGFQGLRSYKEKYVTKWDSMYIAYQRQSSLVFTMLQILQIVGKKNAIVAS</sequence>
<dbReference type="EMBL" id="CP003137">
    <property type="protein sequence ID" value="AEV94787.1"/>
    <property type="molecule type" value="Genomic_DNA"/>
</dbReference>
<name>G8PBN8_PEDCP</name>
<dbReference type="Proteomes" id="UP000005444">
    <property type="component" value="Chromosome"/>
</dbReference>
<organism evidence="16 17">
    <name type="scientific">Pediococcus claussenii (strain ATCC BAA-344 / DSM 14800 / JCM 18046 / KCTC 3811 / LMG 21948 / P06)</name>
    <dbReference type="NCBI Taxonomy" id="701521"/>
    <lineage>
        <taxon>Bacteria</taxon>
        <taxon>Bacillati</taxon>
        <taxon>Bacillota</taxon>
        <taxon>Bacilli</taxon>
        <taxon>Lactobacillales</taxon>
        <taxon>Lactobacillaceae</taxon>
        <taxon>Pediococcus</taxon>
    </lineage>
</organism>
<feature type="transmembrane region" description="Helical" evidence="14">
    <location>
        <begin position="415"/>
        <end position="431"/>
    </location>
</feature>
<dbReference type="InterPro" id="IPR022791">
    <property type="entry name" value="L-PG_synthase/AglD"/>
</dbReference>
<dbReference type="GO" id="GO:0050071">
    <property type="term" value="F:phosphatidylglycerol lysyltransferase activity"/>
    <property type="evidence" value="ECO:0007669"/>
    <property type="project" value="UniProtKB-EC"/>
</dbReference>
<evidence type="ECO:0000256" key="2">
    <source>
        <dbReference type="ARBA" id="ARBA00008627"/>
    </source>
</evidence>
<evidence type="ECO:0000256" key="7">
    <source>
        <dbReference type="ARBA" id="ARBA00022692"/>
    </source>
</evidence>
<comment type="subcellular location">
    <subcellularLocation>
        <location evidence="1 14">Cell membrane</location>
        <topology evidence="1 14">Multi-pass membrane protein</topology>
    </subcellularLocation>
</comment>
<dbReference type="GO" id="GO:0046677">
    <property type="term" value="P:response to antibiotic"/>
    <property type="evidence" value="ECO:0007669"/>
    <property type="project" value="UniProtKB-KW"/>
</dbReference>
<evidence type="ECO:0000256" key="1">
    <source>
        <dbReference type="ARBA" id="ARBA00004651"/>
    </source>
</evidence>
<evidence type="ECO:0000256" key="13">
    <source>
        <dbReference type="ARBA" id="ARBA00047540"/>
    </source>
</evidence>
<comment type="catalytic activity">
    <reaction evidence="13 14">
        <text>L-lysyl-tRNA(Lys) + a 1,2-diacyl-sn-glycero-3-phospho-(1'-sn-glycerol) = a 1,2-diacyl-sn-glycero-3-phospho-1'-(3'-O-L-lysyl)-sn-glycerol + tRNA(Lys)</text>
        <dbReference type="Rhea" id="RHEA:10668"/>
        <dbReference type="Rhea" id="RHEA-COMP:9696"/>
        <dbReference type="Rhea" id="RHEA-COMP:9697"/>
        <dbReference type="ChEBI" id="CHEBI:64716"/>
        <dbReference type="ChEBI" id="CHEBI:75792"/>
        <dbReference type="ChEBI" id="CHEBI:78442"/>
        <dbReference type="ChEBI" id="CHEBI:78529"/>
        <dbReference type="EC" id="2.3.2.3"/>
    </reaction>
</comment>
<dbReference type="PANTHER" id="PTHR34697:SF2">
    <property type="entry name" value="PHOSPHATIDYLGLYCEROL LYSYLTRANSFERASE"/>
    <property type="match status" value="1"/>
</dbReference>
<feature type="transmembrane region" description="Helical" evidence="14">
    <location>
        <begin position="324"/>
        <end position="347"/>
    </location>
</feature>
<dbReference type="KEGG" id="pce:PECL_485"/>
<evidence type="ECO:0000256" key="14">
    <source>
        <dbReference type="RuleBase" id="RU363042"/>
    </source>
</evidence>
<proteinExistence type="inferred from homology"/>
<evidence type="ECO:0000256" key="6">
    <source>
        <dbReference type="ARBA" id="ARBA00022679"/>
    </source>
</evidence>
<dbReference type="EC" id="2.3.2.3" evidence="3 14"/>
<keyword evidence="8 14" id="KW-1133">Transmembrane helix</keyword>
<dbReference type="AlphaFoldDB" id="G8PBN8"/>
<evidence type="ECO:0000256" key="9">
    <source>
        <dbReference type="ARBA" id="ARBA00023098"/>
    </source>
</evidence>
<dbReference type="Pfam" id="PF03706">
    <property type="entry name" value="LPG_synthase_TM"/>
    <property type="match status" value="1"/>
</dbReference>
<dbReference type="GO" id="GO:0055091">
    <property type="term" value="P:phospholipid homeostasis"/>
    <property type="evidence" value="ECO:0007669"/>
    <property type="project" value="TreeGrafter"/>
</dbReference>
<comment type="similarity">
    <text evidence="2 14">Belongs to the LPG synthase family.</text>
</comment>
<keyword evidence="10 14" id="KW-0472">Membrane</keyword>
<keyword evidence="11 14" id="KW-0046">Antibiotic resistance</keyword>
<keyword evidence="9 14" id="KW-0443">Lipid metabolism</keyword>
<feature type="transmembrane region" description="Helical" evidence="14">
    <location>
        <begin position="443"/>
        <end position="467"/>
    </location>
</feature>
<dbReference type="InterPro" id="IPR024320">
    <property type="entry name" value="LPG_synthase_C"/>
</dbReference>
<feature type="transmembrane region" description="Helical" evidence="14">
    <location>
        <begin position="60"/>
        <end position="85"/>
    </location>
</feature>
<keyword evidence="7 14" id="KW-0812">Transmembrane</keyword>
<evidence type="ECO:0000313" key="16">
    <source>
        <dbReference type="EMBL" id="AEV94787.1"/>
    </source>
</evidence>
<feature type="domain" description="Phosphatidylglycerol lysyltransferase C-terminal" evidence="15">
    <location>
        <begin position="529"/>
        <end position="823"/>
    </location>
</feature>
<comment type="function">
    <text evidence="14">Catalyzes the transfer of a lysyl group from L-lysyl-tRNA(Lys) to membrane-bound phosphatidylglycerol (PG), which produces lysylphosphatidylglycerol (LPG), a major component of the bacterial membrane with a positive net charge. LPG synthesis contributes to bacterial virulence as it is involved in the resistance mechanism against cationic antimicrobial peptides (CAMP) produces by the host's immune system (defensins, cathelicidins) and by the competing microorganisms.</text>
</comment>
<dbReference type="InterPro" id="IPR051211">
    <property type="entry name" value="PG_lysyltransferase"/>
</dbReference>
<protein>
    <recommendedName>
        <fullName evidence="4 14">Phosphatidylglycerol lysyltransferase</fullName>
        <ecNumber evidence="3 14">2.3.2.3</ecNumber>
    </recommendedName>
    <alternativeName>
        <fullName evidence="12 14">Lysylphosphatidylglycerol synthase</fullName>
    </alternativeName>
</protein>
<keyword evidence="6 14" id="KW-0808">Transferase</keyword>
<evidence type="ECO:0000256" key="12">
    <source>
        <dbReference type="ARBA" id="ARBA00031899"/>
    </source>
</evidence>
<dbReference type="eggNOG" id="COG0392">
    <property type="taxonomic scope" value="Bacteria"/>
</dbReference>
<dbReference type="SUPFAM" id="SSF55729">
    <property type="entry name" value="Acyl-CoA N-acyltransferases (Nat)"/>
    <property type="match status" value="1"/>
</dbReference>
<dbReference type="GO" id="GO:0006629">
    <property type="term" value="P:lipid metabolic process"/>
    <property type="evidence" value="ECO:0007669"/>
    <property type="project" value="UniProtKB-KW"/>
</dbReference>
<feature type="transmembrane region" description="Helical" evidence="14">
    <location>
        <begin position="278"/>
        <end position="303"/>
    </location>
</feature>